<dbReference type="CDD" id="cd02440">
    <property type="entry name" value="AdoMet_MTases"/>
    <property type="match status" value="1"/>
</dbReference>
<proteinExistence type="inferred from homology"/>
<evidence type="ECO:0000313" key="6">
    <source>
        <dbReference type="EMBL" id="VAZ88103.1"/>
    </source>
</evidence>
<dbReference type="PROSITE" id="PS51608">
    <property type="entry name" value="SAM_MT_UBIE"/>
    <property type="match status" value="1"/>
</dbReference>
<feature type="binding site" evidence="4">
    <location>
        <position position="244"/>
    </location>
    <ligand>
        <name>S-adenosyl-L-methionine</name>
        <dbReference type="ChEBI" id="CHEBI:59789"/>
    </ligand>
</feature>
<dbReference type="HAMAP" id="MF_01813">
    <property type="entry name" value="MenG_UbiE_methyltr"/>
    <property type="match status" value="1"/>
</dbReference>
<evidence type="ECO:0000313" key="7">
    <source>
        <dbReference type="Proteomes" id="UP000271464"/>
    </source>
</evidence>
<comment type="pathway">
    <text evidence="4">Quinol/quinone metabolism; menaquinone biosynthesis; menaquinol from 1,4-dihydroxy-2-naphthoate: step 2/2.</text>
</comment>
<name>A0ABY6RCT5_9MYCO</name>
<comment type="similarity">
    <text evidence="4">Belongs to the class I-like SAM-binding methyltransferase superfamily. MenG/UbiE family.</text>
</comment>
<feature type="region of interest" description="Disordered" evidence="5">
    <location>
        <begin position="129"/>
        <end position="152"/>
    </location>
</feature>
<dbReference type="InterPro" id="IPR029063">
    <property type="entry name" value="SAM-dependent_MTases_sf"/>
</dbReference>
<dbReference type="GO" id="GO:0032259">
    <property type="term" value="P:methylation"/>
    <property type="evidence" value="ECO:0007669"/>
    <property type="project" value="UniProtKB-KW"/>
</dbReference>
<dbReference type="NCBIfam" id="TIGR01934">
    <property type="entry name" value="MenG_MenH_UbiE"/>
    <property type="match status" value="1"/>
</dbReference>
<dbReference type="NCBIfam" id="NF001241">
    <property type="entry name" value="PRK00216.1-2"/>
    <property type="match status" value="1"/>
</dbReference>
<dbReference type="InterPro" id="IPR023576">
    <property type="entry name" value="UbiE/COQ5_MeTrFase_CS"/>
</dbReference>
<dbReference type="PROSITE" id="PS01183">
    <property type="entry name" value="UBIE_1"/>
    <property type="match status" value="1"/>
</dbReference>
<keyword evidence="7" id="KW-1185">Reference proteome</keyword>
<keyword evidence="1 4" id="KW-0489">Methyltransferase</keyword>
<comment type="function">
    <text evidence="4">Methyltransferase required for the conversion of demethylmenaquinol (DMKH2) to menaquinol (MKH2).</text>
</comment>
<keyword evidence="4" id="KW-0474">Menaquinone biosynthesis</keyword>
<feature type="binding site" evidence="4">
    <location>
        <position position="281"/>
    </location>
    <ligand>
        <name>S-adenosyl-L-methionine</name>
        <dbReference type="ChEBI" id="CHEBI:59789"/>
    </ligand>
</feature>
<dbReference type="PROSITE" id="PS01184">
    <property type="entry name" value="UBIE_2"/>
    <property type="match status" value="1"/>
</dbReference>
<keyword evidence="3 4" id="KW-0949">S-adenosyl-L-methionine</keyword>
<gene>
    <name evidence="6" type="primary">menG_4</name>
    <name evidence="4" type="synonym">menG</name>
    <name evidence="6" type="ORF">LAUMK4_00588</name>
</gene>
<feature type="binding site" evidence="4">
    <location>
        <position position="226"/>
    </location>
    <ligand>
        <name>S-adenosyl-L-methionine</name>
        <dbReference type="ChEBI" id="CHEBI:59789"/>
    </ligand>
</feature>
<comment type="caution">
    <text evidence="6">The sequence shown here is derived from an EMBL/GenBank/DDBJ whole genome shotgun (WGS) entry which is preliminary data.</text>
</comment>
<organism evidence="6 7">
    <name type="scientific">Mycobacterium persicum</name>
    <dbReference type="NCBI Taxonomy" id="1487726"/>
    <lineage>
        <taxon>Bacteria</taxon>
        <taxon>Bacillati</taxon>
        <taxon>Actinomycetota</taxon>
        <taxon>Actinomycetes</taxon>
        <taxon>Mycobacteriales</taxon>
        <taxon>Mycobacteriaceae</taxon>
        <taxon>Mycobacterium</taxon>
    </lineage>
</organism>
<keyword evidence="2 4" id="KW-0808">Transferase</keyword>
<dbReference type="EMBL" id="UPHM01000011">
    <property type="protein sequence ID" value="VAZ88103.1"/>
    <property type="molecule type" value="Genomic_DNA"/>
</dbReference>
<dbReference type="PANTHER" id="PTHR43591">
    <property type="entry name" value="METHYLTRANSFERASE"/>
    <property type="match status" value="1"/>
</dbReference>
<accession>A0ABY6RCT5</accession>
<dbReference type="Gene3D" id="3.40.50.150">
    <property type="entry name" value="Vaccinia Virus protein VP39"/>
    <property type="match status" value="1"/>
</dbReference>
<dbReference type="GO" id="GO:0043770">
    <property type="term" value="F:demethylmenaquinone methyltransferase activity"/>
    <property type="evidence" value="ECO:0007669"/>
    <property type="project" value="UniProtKB-EC"/>
</dbReference>
<evidence type="ECO:0000256" key="3">
    <source>
        <dbReference type="ARBA" id="ARBA00022691"/>
    </source>
</evidence>
<dbReference type="PANTHER" id="PTHR43591:SF24">
    <property type="entry name" value="2-METHOXY-6-POLYPRENYL-1,4-BENZOQUINOL METHYLASE, MITOCHONDRIAL"/>
    <property type="match status" value="1"/>
</dbReference>
<comment type="catalytic activity">
    <reaction evidence="4">
        <text>a 2-demethylmenaquinol + S-adenosyl-L-methionine = a menaquinol + S-adenosyl-L-homocysteine + H(+)</text>
        <dbReference type="Rhea" id="RHEA:42640"/>
        <dbReference type="Rhea" id="RHEA-COMP:9539"/>
        <dbReference type="Rhea" id="RHEA-COMP:9563"/>
        <dbReference type="ChEBI" id="CHEBI:15378"/>
        <dbReference type="ChEBI" id="CHEBI:18151"/>
        <dbReference type="ChEBI" id="CHEBI:55437"/>
        <dbReference type="ChEBI" id="CHEBI:57856"/>
        <dbReference type="ChEBI" id="CHEBI:59789"/>
        <dbReference type="EC" id="2.1.1.163"/>
    </reaction>
</comment>
<evidence type="ECO:0000256" key="2">
    <source>
        <dbReference type="ARBA" id="ARBA00022679"/>
    </source>
</evidence>
<dbReference type="Pfam" id="PF01209">
    <property type="entry name" value="Ubie_methyltran"/>
    <property type="match status" value="1"/>
</dbReference>
<feature type="binding site" evidence="4">
    <location>
        <begin position="264"/>
        <end position="265"/>
    </location>
    <ligand>
        <name>S-adenosyl-L-methionine</name>
        <dbReference type="ChEBI" id="CHEBI:59789"/>
    </ligand>
</feature>
<protein>
    <recommendedName>
        <fullName evidence="4">Demethylmenaquinone methyltransferase</fullName>
        <ecNumber evidence="4">2.1.1.163</ecNumber>
    </recommendedName>
</protein>
<evidence type="ECO:0000256" key="4">
    <source>
        <dbReference type="HAMAP-Rule" id="MF_01813"/>
    </source>
</evidence>
<evidence type="ECO:0000256" key="5">
    <source>
        <dbReference type="SAM" id="MobiDB-lite"/>
    </source>
</evidence>
<sequence>MVWARQVRPGAMAVAADCCRALTEETAERGVSEVSGALAVPAAAAVTPAWLSATWSLPAATAATAAPEATAEAAVLAGQAGFGAMLARRSPAAAWVPAAPAATRGPKVLAEGGCRQALLDRLVRPGRPATTACPGDPRLTGSRRQRCSRGGQFTGPAQTGSVWLVSRAALDKNPLDVASMFDGVARRYDLTNTVLSLGRDRYWRRATRSALRIGPGDTVLDLAAGTAVSTVELAKSGAWCVAADFSVGMLAAGEARKVPKVAGDATRLPFADGVFDAVTISFGLRNVADFPAALREMARVTRPGGQLVVCEFSTPTSALFATVYKEYLMRALPRVARAVSSNPDAYVYLAESIRAWPDQASLAGHISRAGWSAVRWRNLTAGIVALHAGYKPGEPD</sequence>
<dbReference type="Proteomes" id="UP000271464">
    <property type="component" value="Unassembled WGS sequence"/>
</dbReference>
<dbReference type="SUPFAM" id="SSF53335">
    <property type="entry name" value="S-adenosyl-L-methionine-dependent methyltransferases"/>
    <property type="match status" value="1"/>
</dbReference>
<dbReference type="EC" id="2.1.1.163" evidence="4"/>
<dbReference type="InterPro" id="IPR004033">
    <property type="entry name" value="UbiE/COQ5_MeTrFase"/>
</dbReference>
<evidence type="ECO:0000256" key="1">
    <source>
        <dbReference type="ARBA" id="ARBA00022603"/>
    </source>
</evidence>
<reference evidence="6 7" key="1">
    <citation type="submission" date="2018-09" db="EMBL/GenBank/DDBJ databases">
        <authorList>
            <person name="Tagini F."/>
        </authorList>
    </citation>
    <scope>NUCLEOTIDE SEQUENCE [LARGE SCALE GENOMIC DNA]</scope>
    <source>
        <strain evidence="6 7">MK4</strain>
    </source>
</reference>